<keyword evidence="3" id="KW-1185">Reference proteome</keyword>
<gene>
    <name evidence="2" type="ORF">I7412_28620</name>
</gene>
<dbReference type="SUPFAM" id="SSF48452">
    <property type="entry name" value="TPR-like"/>
    <property type="match status" value="1"/>
</dbReference>
<dbReference type="EMBL" id="JAEACQ010000259">
    <property type="protein sequence ID" value="MBL7631053.1"/>
    <property type="molecule type" value="Genomic_DNA"/>
</dbReference>
<dbReference type="RefSeq" id="WP_203031824.1">
    <property type="nucleotide sequence ID" value="NZ_JAEACQ010000259.1"/>
</dbReference>
<proteinExistence type="predicted"/>
<organism evidence="2 3">
    <name type="scientific">Frankia nepalensis</name>
    <dbReference type="NCBI Taxonomy" id="1836974"/>
    <lineage>
        <taxon>Bacteria</taxon>
        <taxon>Bacillati</taxon>
        <taxon>Actinomycetota</taxon>
        <taxon>Actinomycetes</taxon>
        <taxon>Frankiales</taxon>
        <taxon>Frankiaceae</taxon>
        <taxon>Frankia</taxon>
    </lineage>
</organism>
<name>A0A937RF81_9ACTN</name>
<sequence>MPWRHAPARHTDPYLGAAGRAGQTGLPRQATEKLGPDHGRAVILLAGADELMHHDPATAASWLTTASDLLPRTDPRRYDAQLLLAGAHLLLGRPDETRRGLRALVPQPTAPRASARFALYHGRASRLLDRRREARALFENGLRTADGDTGDVVPLHTEIAELALEDLDLPTAVWYAAAAAGLARGLADRTGEAGALAVLSLARLHAGDAAPARVAATAATAAAALIDAAPDAELIRDLASLRRLGAAESALDRLPDAERHLARGLTLSYDTGQAHVRGELLTSLAQVQLRRGCFQHALGSLTEARRAVLPGDVARAALIETTYAEVAPRSWPAWTSGTAARNRPPAPDGRE</sequence>
<protein>
    <submittedName>
        <fullName evidence="2">Uncharacterized protein</fullName>
    </submittedName>
</protein>
<dbReference type="InterPro" id="IPR011990">
    <property type="entry name" value="TPR-like_helical_dom_sf"/>
</dbReference>
<accession>A0A937RF81</accession>
<reference evidence="2" key="1">
    <citation type="submission" date="2020-12" db="EMBL/GenBank/DDBJ databases">
        <title>Genomic characterization of non-nitrogen-fixing Frankia strains.</title>
        <authorList>
            <person name="Carlos-Shanley C."/>
            <person name="Guerra T."/>
            <person name="Hahn D."/>
        </authorList>
    </citation>
    <scope>NUCLEOTIDE SEQUENCE</scope>
    <source>
        <strain evidence="2">CN6</strain>
    </source>
</reference>
<evidence type="ECO:0000313" key="3">
    <source>
        <dbReference type="Proteomes" id="UP000604475"/>
    </source>
</evidence>
<evidence type="ECO:0000313" key="2">
    <source>
        <dbReference type="EMBL" id="MBL7631053.1"/>
    </source>
</evidence>
<dbReference type="AlphaFoldDB" id="A0A937RF81"/>
<dbReference type="Gene3D" id="1.25.40.10">
    <property type="entry name" value="Tetratricopeptide repeat domain"/>
    <property type="match status" value="1"/>
</dbReference>
<comment type="caution">
    <text evidence="2">The sequence shown here is derived from an EMBL/GenBank/DDBJ whole genome shotgun (WGS) entry which is preliminary data.</text>
</comment>
<evidence type="ECO:0000256" key="1">
    <source>
        <dbReference type="SAM" id="MobiDB-lite"/>
    </source>
</evidence>
<dbReference type="Proteomes" id="UP000604475">
    <property type="component" value="Unassembled WGS sequence"/>
</dbReference>
<feature type="region of interest" description="Disordered" evidence="1">
    <location>
        <begin position="1"/>
        <end position="23"/>
    </location>
</feature>